<organism evidence="2 3">
    <name type="scientific">Bradyrhizobium algeriense</name>
    <dbReference type="NCBI Taxonomy" id="634784"/>
    <lineage>
        <taxon>Bacteria</taxon>
        <taxon>Pseudomonadati</taxon>
        <taxon>Pseudomonadota</taxon>
        <taxon>Alphaproteobacteria</taxon>
        <taxon>Hyphomicrobiales</taxon>
        <taxon>Nitrobacteraceae</taxon>
        <taxon>Bradyrhizobium</taxon>
    </lineage>
</organism>
<sequence>MVPESIANVMNSAILPDAASRPIRAPRLLGLYLLLIIIAAIEAFDGLSHVPILFDDMSKIPGPGVGGAIIKAYIASHPLLALAALAFATVGRLRYAIITLGALVLMTWLNFMPSVVRHGLDFRGVSAFETPVRIVAFPLMAACGIALAARSQRLGLATMLVSIPTLYNVFAVIAFGIGVILYGF</sequence>
<feature type="transmembrane region" description="Helical" evidence="1">
    <location>
        <begin position="68"/>
        <end position="88"/>
    </location>
</feature>
<evidence type="ECO:0000313" key="3">
    <source>
        <dbReference type="Proteomes" id="UP001364224"/>
    </source>
</evidence>
<dbReference type="RefSeq" id="WP_334478942.1">
    <property type="nucleotide sequence ID" value="NZ_JAZHRV010000001.1"/>
</dbReference>
<name>A0ABU8B8D5_9BRAD</name>
<dbReference type="EMBL" id="JAZHRV010000001">
    <property type="protein sequence ID" value="MEH2554258.1"/>
    <property type="molecule type" value="Genomic_DNA"/>
</dbReference>
<proteinExistence type="predicted"/>
<accession>A0ABU8B8D5</accession>
<feature type="transmembrane region" description="Helical" evidence="1">
    <location>
        <begin position="156"/>
        <end position="182"/>
    </location>
</feature>
<keyword evidence="1" id="KW-0812">Transmembrane</keyword>
<keyword evidence="3" id="KW-1185">Reference proteome</keyword>
<gene>
    <name evidence="2" type="ORF">V1286_001787</name>
</gene>
<keyword evidence="1" id="KW-0472">Membrane</keyword>
<protein>
    <submittedName>
        <fullName evidence="2">Uncharacterized protein</fullName>
    </submittedName>
</protein>
<feature type="transmembrane region" description="Helical" evidence="1">
    <location>
        <begin position="29"/>
        <end position="48"/>
    </location>
</feature>
<comment type="caution">
    <text evidence="2">The sequence shown here is derived from an EMBL/GenBank/DDBJ whole genome shotgun (WGS) entry which is preliminary data.</text>
</comment>
<reference evidence="2 3" key="1">
    <citation type="submission" date="2024-02" db="EMBL/GenBank/DDBJ databases">
        <title>Adaptive strategies in a cosmopolitan and abundant soil bacterium.</title>
        <authorList>
            <person name="Carini P."/>
        </authorList>
    </citation>
    <scope>NUCLEOTIDE SEQUENCE [LARGE SCALE GENOMIC DNA]</scope>
    <source>
        <strain evidence="2 3">AZCC 1608</strain>
    </source>
</reference>
<evidence type="ECO:0000313" key="2">
    <source>
        <dbReference type="EMBL" id="MEH2554258.1"/>
    </source>
</evidence>
<evidence type="ECO:0000256" key="1">
    <source>
        <dbReference type="SAM" id="Phobius"/>
    </source>
</evidence>
<feature type="transmembrane region" description="Helical" evidence="1">
    <location>
        <begin position="95"/>
        <end position="112"/>
    </location>
</feature>
<feature type="transmembrane region" description="Helical" evidence="1">
    <location>
        <begin position="132"/>
        <end position="149"/>
    </location>
</feature>
<keyword evidence="1" id="KW-1133">Transmembrane helix</keyword>
<dbReference type="Proteomes" id="UP001364224">
    <property type="component" value="Unassembled WGS sequence"/>
</dbReference>